<dbReference type="Proteomes" id="UP000014023">
    <property type="component" value="Unassembled WGS sequence"/>
</dbReference>
<dbReference type="EMBL" id="AHFL01000050">
    <property type="protein sequence ID" value="EOO62460.1"/>
    <property type="molecule type" value="Genomic_DNA"/>
</dbReference>
<comment type="caution">
    <text evidence="1">The sequence shown here is derived from an EMBL/GenBank/DDBJ whole genome shotgun (WGS) entry which is preliminary data.</text>
</comment>
<gene>
    <name evidence="1" type="ORF">IKE_05689</name>
</gene>
<accession>A0A9W5V661</accession>
<dbReference type="AlphaFoldDB" id="A0A9W5V661"/>
<name>A0A9W5V661_BACCE</name>
<evidence type="ECO:0000313" key="2">
    <source>
        <dbReference type="Proteomes" id="UP000014023"/>
    </source>
</evidence>
<reference evidence="1 2" key="1">
    <citation type="submission" date="2012-12" db="EMBL/GenBank/DDBJ databases">
        <title>The Genome Sequence of Bacillus cereus VD196.</title>
        <authorList>
            <consortium name="The Broad Institute Genome Sequencing Platform"/>
            <consortium name="The Broad Institute Genome Sequencing Center for Infectious Disease"/>
            <person name="Feldgarden M."/>
            <person name="Van der Auwera G.A."/>
            <person name="Mahillon J."/>
            <person name="Duprez V."/>
            <person name="Timmery S."/>
            <person name="Mattelet C."/>
            <person name="Dierick K."/>
            <person name="Sun M."/>
            <person name="Yu Z."/>
            <person name="Zhu L."/>
            <person name="Hu X."/>
            <person name="Shank E.B."/>
            <person name="Swiecicka I."/>
            <person name="Hansen B.M."/>
            <person name="Andrup L."/>
            <person name="Walker B."/>
            <person name="Young S.K."/>
            <person name="Zeng Q."/>
            <person name="Gargeya S."/>
            <person name="Fitzgerald M."/>
            <person name="Haas B."/>
            <person name="Abouelleil A."/>
            <person name="Alvarado L."/>
            <person name="Arachchi H.M."/>
            <person name="Berlin A.M."/>
            <person name="Chapman S.B."/>
            <person name="Dewar J."/>
            <person name="Goldberg J."/>
            <person name="Griggs A."/>
            <person name="Gujja S."/>
            <person name="Hansen M."/>
            <person name="Howarth C."/>
            <person name="Imamovic A."/>
            <person name="Larimer J."/>
            <person name="McCowan C."/>
            <person name="Murphy C."/>
            <person name="Neiman D."/>
            <person name="Pearson M."/>
            <person name="Priest M."/>
            <person name="Roberts A."/>
            <person name="Saif S."/>
            <person name="Shea T."/>
            <person name="Sisk P."/>
            <person name="Sykes S."/>
            <person name="Wortman J."/>
            <person name="Nusbaum C."/>
            <person name="Birren B."/>
        </authorList>
    </citation>
    <scope>NUCLEOTIDE SEQUENCE [LARGE SCALE GENOMIC DNA]</scope>
    <source>
        <strain evidence="1 2">VD196</strain>
    </source>
</reference>
<proteinExistence type="predicted"/>
<organism evidence="1 2">
    <name type="scientific">Bacillus cereus VD196</name>
    <dbReference type="NCBI Taxonomy" id="1053243"/>
    <lineage>
        <taxon>Bacteria</taxon>
        <taxon>Bacillati</taxon>
        <taxon>Bacillota</taxon>
        <taxon>Bacilli</taxon>
        <taxon>Bacillales</taxon>
        <taxon>Bacillaceae</taxon>
        <taxon>Bacillus</taxon>
        <taxon>Bacillus cereus group</taxon>
    </lineage>
</organism>
<evidence type="ECO:0000313" key="1">
    <source>
        <dbReference type="EMBL" id="EOO62460.1"/>
    </source>
</evidence>
<protein>
    <submittedName>
        <fullName evidence="1">Uncharacterized protein</fullName>
    </submittedName>
</protein>
<sequence length="63" mass="7649">MKQVKEYDLAYICYYSERIALSTLGLGFEPRFSVTFLTDLIRKLKNENKFYYYKNMYVNLLND</sequence>